<name>A0A2W2D2Z0_9ACTN</name>
<reference evidence="1 2" key="1">
    <citation type="submission" date="2018-01" db="EMBL/GenBank/DDBJ databases">
        <title>Draft genome sequence of Jishengella endophytica.</title>
        <authorList>
            <person name="Sahin N."/>
            <person name="Ay H."/>
            <person name="Saygin H."/>
        </authorList>
    </citation>
    <scope>NUCLEOTIDE SEQUENCE [LARGE SCALE GENOMIC DNA]</scope>
    <source>
        <strain evidence="1 2">DSM 45430</strain>
    </source>
</reference>
<comment type="caution">
    <text evidence="1">The sequence shown here is derived from an EMBL/GenBank/DDBJ whole genome shotgun (WGS) entry which is preliminary data.</text>
</comment>
<protein>
    <submittedName>
        <fullName evidence="1">Uncharacterized protein</fullName>
    </submittedName>
</protein>
<dbReference type="OrthoDB" id="675629at2"/>
<dbReference type="AlphaFoldDB" id="A0A2W2D2Z0"/>
<dbReference type="Proteomes" id="UP000248627">
    <property type="component" value="Unassembled WGS sequence"/>
</dbReference>
<keyword evidence="2" id="KW-1185">Reference proteome</keyword>
<dbReference type="EMBL" id="POTX01000048">
    <property type="protein sequence ID" value="PZF98018.1"/>
    <property type="molecule type" value="Genomic_DNA"/>
</dbReference>
<sequence>MSDPVLTTATPVQCAHGGRAATVSSVTRVRVAGTPVLVAGDPVTVAGCPLPTPPNGPGPCVSAQFTSASARVRAQGRAVLLHSSTSVSAPAGTPLVVGVGQPRVRAV</sequence>
<evidence type="ECO:0000313" key="1">
    <source>
        <dbReference type="EMBL" id="PZF98018.1"/>
    </source>
</evidence>
<organism evidence="1 2">
    <name type="scientific">Micromonospora endophytica</name>
    <dbReference type="NCBI Taxonomy" id="515350"/>
    <lineage>
        <taxon>Bacteria</taxon>
        <taxon>Bacillati</taxon>
        <taxon>Actinomycetota</taxon>
        <taxon>Actinomycetes</taxon>
        <taxon>Micromonosporales</taxon>
        <taxon>Micromonosporaceae</taxon>
        <taxon>Micromonospora</taxon>
    </lineage>
</organism>
<accession>A0A2W2D2Z0</accession>
<proteinExistence type="predicted"/>
<gene>
    <name evidence="1" type="ORF">C1I93_09995</name>
</gene>
<dbReference type="RefSeq" id="WP_111242967.1">
    <property type="nucleotide sequence ID" value="NZ_AP023358.1"/>
</dbReference>
<evidence type="ECO:0000313" key="2">
    <source>
        <dbReference type="Proteomes" id="UP000248627"/>
    </source>
</evidence>